<dbReference type="Proteomes" id="UP000295293">
    <property type="component" value="Unassembled WGS sequence"/>
</dbReference>
<comment type="caution">
    <text evidence="4">The sequence shown here is derived from an EMBL/GenBank/DDBJ whole genome shotgun (WGS) entry which is preliminary data.</text>
</comment>
<dbReference type="OrthoDB" id="505233at2"/>
<evidence type="ECO:0000313" key="4">
    <source>
        <dbReference type="EMBL" id="TDR41990.1"/>
    </source>
</evidence>
<accession>A0A4R6YTZ7</accession>
<evidence type="ECO:0000256" key="3">
    <source>
        <dbReference type="SAM" id="MobiDB-lite"/>
    </source>
</evidence>
<dbReference type="GO" id="GO:0005576">
    <property type="term" value="C:extracellular region"/>
    <property type="evidence" value="ECO:0007669"/>
    <property type="project" value="InterPro"/>
</dbReference>
<dbReference type="InterPro" id="IPR050955">
    <property type="entry name" value="Plant_Biomass_Hydrol_Est"/>
</dbReference>
<dbReference type="InterPro" id="IPR029058">
    <property type="entry name" value="AB_hydrolase_fold"/>
</dbReference>
<dbReference type="RefSeq" id="WP_133819486.1">
    <property type="nucleotide sequence ID" value="NZ_SNZH01000009.1"/>
</dbReference>
<dbReference type="Gene3D" id="3.40.50.1820">
    <property type="entry name" value="alpha/beta hydrolase"/>
    <property type="match status" value="1"/>
</dbReference>
<evidence type="ECO:0000256" key="1">
    <source>
        <dbReference type="ARBA" id="ARBA00022729"/>
    </source>
</evidence>
<keyword evidence="2" id="KW-0378">Hydrolase</keyword>
<dbReference type="Pfam" id="PF10503">
    <property type="entry name" value="Esterase_PHB"/>
    <property type="match status" value="1"/>
</dbReference>
<name>A0A4R6YTZ7_9GAMM</name>
<dbReference type="SUPFAM" id="SSF53474">
    <property type="entry name" value="alpha/beta-Hydrolases"/>
    <property type="match status" value="2"/>
</dbReference>
<gene>
    <name evidence="4" type="ORF">DFR29_10946</name>
</gene>
<dbReference type="NCBIfam" id="TIGR01840">
    <property type="entry name" value="esterase_phb"/>
    <property type="match status" value="1"/>
</dbReference>
<keyword evidence="1" id="KW-0732">Signal</keyword>
<dbReference type="AlphaFoldDB" id="A0A4R6YTZ7"/>
<keyword evidence="5" id="KW-1185">Reference proteome</keyword>
<dbReference type="PANTHER" id="PTHR43037">
    <property type="entry name" value="UNNAMED PRODUCT-RELATED"/>
    <property type="match status" value="1"/>
</dbReference>
<dbReference type="InterPro" id="IPR010126">
    <property type="entry name" value="Esterase_phb"/>
</dbReference>
<evidence type="ECO:0000313" key="5">
    <source>
        <dbReference type="Proteomes" id="UP000295293"/>
    </source>
</evidence>
<reference evidence="4 5" key="1">
    <citation type="submission" date="2019-03" db="EMBL/GenBank/DDBJ databases">
        <title>Genomic Encyclopedia of Type Strains, Phase IV (KMG-IV): sequencing the most valuable type-strain genomes for metagenomic binning, comparative biology and taxonomic classification.</title>
        <authorList>
            <person name="Goeker M."/>
        </authorList>
    </citation>
    <scope>NUCLEOTIDE SEQUENCE [LARGE SCALE GENOMIC DNA]</scope>
    <source>
        <strain evidence="4 5">DSM 21667</strain>
    </source>
</reference>
<evidence type="ECO:0000256" key="2">
    <source>
        <dbReference type="ARBA" id="ARBA00022801"/>
    </source>
</evidence>
<sequence>MSVFSNAMREALRLTRAGDLRDATRVIRHALQRRPADTAARDAAFDTVAEGRWIDSEPASALPPTTPQPPYRPDTAQARATAATSPRPELRGHFTAGVFSNAAGTRAYKLWVPSAAAQAERLPLVVMLHGCTQDADDFARGTRMNEYGERHACFVLYPIQDGAANAQRCWRWFDTAHQGRDSGEPSILAGMARHLVSEQRIDPDRIYVGGLSAGAAMALVLGDSYPDVFAAVAVHSGLPLGAARDVPSAFAAMAGRASAHSASAGIRPISHPMPALVIHGSADQTVRSSNGDAVVQQLMQGYENAGHALQRQVVAEPAHTRSCFYSGDGRLVIEQWTVKNAGHAWSGGAAGGSYTAPAGPDASARMLAFFLGHSLSDRRAG</sequence>
<feature type="region of interest" description="Disordered" evidence="3">
    <location>
        <begin position="55"/>
        <end position="91"/>
    </location>
</feature>
<proteinExistence type="predicted"/>
<protein>
    <submittedName>
        <fullName evidence="4">Poly(Hydroxyalkanoate) depolymerase family esterase</fullName>
    </submittedName>
</protein>
<dbReference type="EMBL" id="SNZH01000009">
    <property type="protein sequence ID" value="TDR41990.1"/>
    <property type="molecule type" value="Genomic_DNA"/>
</dbReference>
<dbReference type="GO" id="GO:0016787">
    <property type="term" value="F:hydrolase activity"/>
    <property type="evidence" value="ECO:0007669"/>
    <property type="project" value="UniProtKB-KW"/>
</dbReference>
<dbReference type="PANTHER" id="PTHR43037:SF1">
    <property type="entry name" value="BLL1128 PROTEIN"/>
    <property type="match status" value="1"/>
</dbReference>
<organism evidence="4 5">
    <name type="scientific">Tahibacter aquaticus</name>
    <dbReference type="NCBI Taxonomy" id="520092"/>
    <lineage>
        <taxon>Bacteria</taxon>
        <taxon>Pseudomonadati</taxon>
        <taxon>Pseudomonadota</taxon>
        <taxon>Gammaproteobacteria</taxon>
        <taxon>Lysobacterales</taxon>
        <taxon>Rhodanobacteraceae</taxon>
        <taxon>Tahibacter</taxon>
    </lineage>
</organism>